<reference evidence="1 2" key="1">
    <citation type="submission" date="2021-01" db="EMBL/GenBank/DDBJ databases">
        <title>Whole genome shotgun sequence of Actinoplanes humidus NBRC 14915.</title>
        <authorList>
            <person name="Komaki H."/>
            <person name="Tamura T."/>
        </authorList>
    </citation>
    <scope>NUCLEOTIDE SEQUENCE [LARGE SCALE GENOMIC DNA]</scope>
    <source>
        <strain evidence="1 2">NBRC 14915</strain>
    </source>
</reference>
<gene>
    <name evidence="1" type="ORF">Ahu01nite_004470</name>
</gene>
<keyword evidence="2" id="KW-1185">Reference proteome</keyword>
<organism evidence="1 2">
    <name type="scientific">Winogradskya humida</name>
    <dbReference type="NCBI Taxonomy" id="113566"/>
    <lineage>
        <taxon>Bacteria</taxon>
        <taxon>Bacillati</taxon>
        <taxon>Actinomycetota</taxon>
        <taxon>Actinomycetes</taxon>
        <taxon>Micromonosporales</taxon>
        <taxon>Micromonosporaceae</taxon>
        <taxon>Winogradskya</taxon>
    </lineage>
</organism>
<comment type="caution">
    <text evidence="1">The sequence shown here is derived from an EMBL/GenBank/DDBJ whole genome shotgun (WGS) entry which is preliminary data.</text>
</comment>
<accession>A0ABQ3ZFK3</accession>
<dbReference type="NCBIfam" id="TIGR03085">
    <property type="entry name" value="TIGR03085 family metal-binding protein"/>
    <property type="match status" value="1"/>
</dbReference>
<dbReference type="EMBL" id="BOMN01000008">
    <property type="protein sequence ID" value="GIE17345.1"/>
    <property type="molecule type" value="Genomic_DNA"/>
</dbReference>
<evidence type="ECO:0000313" key="2">
    <source>
        <dbReference type="Proteomes" id="UP000603200"/>
    </source>
</evidence>
<sequence length="206" mass="22964">MNMTDHARAERRLLADLLTEIGPDAPTCCTGWDTRDLAAHLVVRERRPDAIAGNFITPLAGHGEHIRKQTATRPYDEIIAELRTPPWWSMVSNPVTDELANGIEFFIHHEDVRRAQPGWEPRDLTPEHQGSLWKAAKLTSRMVLRKHKPIRVESPGFGVFQVGDGTPAATLIGPPAELVLFLSGRQPHARIDITGDESIRTADLSH</sequence>
<evidence type="ECO:0000313" key="1">
    <source>
        <dbReference type="EMBL" id="GIE17345.1"/>
    </source>
</evidence>
<dbReference type="NCBIfam" id="TIGR03083">
    <property type="entry name" value="maleylpyruvate isomerase family mycothiol-dependent enzyme"/>
    <property type="match status" value="1"/>
</dbReference>
<dbReference type="InterPro" id="IPR017517">
    <property type="entry name" value="Maleyloyr_isom"/>
</dbReference>
<dbReference type="Proteomes" id="UP000603200">
    <property type="component" value="Unassembled WGS sequence"/>
</dbReference>
<proteinExistence type="predicted"/>
<name>A0ABQ3ZFK3_9ACTN</name>
<protein>
    <submittedName>
        <fullName evidence="1">TIGR03085 family protein</fullName>
    </submittedName>
</protein>
<dbReference type="SUPFAM" id="SSF109854">
    <property type="entry name" value="DinB/YfiT-like putative metalloenzymes"/>
    <property type="match status" value="1"/>
</dbReference>
<dbReference type="InterPro" id="IPR034660">
    <property type="entry name" value="DinB/YfiT-like"/>
</dbReference>
<dbReference type="InterPro" id="IPR017519">
    <property type="entry name" value="CHP03085"/>
</dbReference>